<dbReference type="Pfam" id="PF01556">
    <property type="entry name" value="DnaJ_C"/>
    <property type="match status" value="1"/>
</dbReference>
<evidence type="ECO:0000256" key="1">
    <source>
        <dbReference type="SAM" id="MobiDB-lite"/>
    </source>
</evidence>
<evidence type="ECO:0000313" key="3">
    <source>
        <dbReference type="EMBL" id="GAA0635794.1"/>
    </source>
</evidence>
<gene>
    <name evidence="3" type="ORF">GCM10009547_44970</name>
</gene>
<name>A0ABN1HAV6_9ACTN</name>
<sequence>MTAMTWLEREYWSQPRPVVPASRPGGSAPALKTVPKTAPTPRFERQGSELVLVVPISATEAAHGALIKVPAPGTVVRLRVPPGTTSGRRFRVPRVSAPAPDGFGDLTVVVEVY</sequence>
<organism evidence="3 4">
    <name type="scientific">Sporichthya brevicatena</name>
    <dbReference type="NCBI Taxonomy" id="171442"/>
    <lineage>
        <taxon>Bacteria</taxon>
        <taxon>Bacillati</taxon>
        <taxon>Actinomycetota</taxon>
        <taxon>Actinomycetes</taxon>
        <taxon>Sporichthyales</taxon>
        <taxon>Sporichthyaceae</taxon>
        <taxon>Sporichthya</taxon>
    </lineage>
</organism>
<dbReference type="Gene3D" id="2.60.260.20">
    <property type="entry name" value="Urease metallochaperone UreE, N-terminal domain"/>
    <property type="match status" value="1"/>
</dbReference>
<feature type="domain" description="Chaperone DnaJ C-terminal" evidence="2">
    <location>
        <begin position="36"/>
        <end position="112"/>
    </location>
</feature>
<dbReference type="SUPFAM" id="SSF49493">
    <property type="entry name" value="HSP40/DnaJ peptide-binding domain"/>
    <property type="match status" value="1"/>
</dbReference>
<accession>A0ABN1HAV6</accession>
<evidence type="ECO:0000313" key="4">
    <source>
        <dbReference type="Proteomes" id="UP001500957"/>
    </source>
</evidence>
<dbReference type="RefSeq" id="WP_344609044.1">
    <property type="nucleotide sequence ID" value="NZ_BAAAHE010000049.1"/>
</dbReference>
<protein>
    <recommendedName>
        <fullName evidence="2">Chaperone DnaJ C-terminal domain-containing protein</fullName>
    </recommendedName>
</protein>
<dbReference type="InterPro" id="IPR008971">
    <property type="entry name" value="HSP40/DnaJ_pept-bd"/>
</dbReference>
<reference evidence="3 4" key="1">
    <citation type="journal article" date="2019" name="Int. J. Syst. Evol. Microbiol.">
        <title>The Global Catalogue of Microorganisms (GCM) 10K type strain sequencing project: providing services to taxonomists for standard genome sequencing and annotation.</title>
        <authorList>
            <consortium name="The Broad Institute Genomics Platform"/>
            <consortium name="The Broad Institute Genome Sequencing Center for Infectious Disease"/>
            <person name="Wu L."/>
            <person name="Ma J."/>
        </authorList>
    </citation>
    <scope>NUCLEOTIDE SEQUENCE [LARGE SCALE GENOMIC DNA]</scope>
    <source>
        <strain evidence="3 4">JCM 10671</strain>
    </source>
</reference>
<comment type="caution">
    <text evidence="3">The sequence shown here is derived from an EMBL/GenBank/DDBJ whole genome shotgun (WGS) entry which is preliminary data.</text>
</comment>
<keyword evidence="4" id="KW-1185">Reference proteome</keyword>
<dbReference type="Proteomes" id="UP001500957">
    <property type="component" value="Unassembled WGS sequence"/>
</dbReference>
<evidence type="ECO:0000259" key="2">
    <source>
        <dbReference type="Pfam" id="PF01556"/>
    </source>
</evidence>
<feature type="region of interest" description="Disordered" evidence="1">
    <location>
        <begin position="16"/>
        <end position="41"/>
    </location>
</feature>
<proteinExistence type="predicted"/>
<dbReference type="InterPro" id="IPR002939">
    <property type="entry name" value="DnaJ_C"/>
</dbReference>
<dbReference type="EMBL" id="BAAAHE010000049">
    <property type="protein sequence ID" value="GAA0635794.1"/>
    <property type="molecule type" value="Genomic_DNA"/>
</dbReference>